<comment type="subcellular location">
    <subcellularLocation>
        <location evidence="1">Membrane</location>
        <topology evidence="1">Multi-pass membrane protein</topology>
    </subcellularLocation>
</comment>
<feature type="transmembrane region" description="Helical" evidence="5">
    <location>
        <begin position="33"/>
        <end position="59"/>
    </location>
</feature>
<dbReference type="Pfam" id="PF09685">
    <property type="entry name" value="MamF_MmsF"/>
    <property type="match status" value="1"/>
</dbReference>
<name>A0A5C6D6T4_9BACT</name>
<dbReference type="OrthoDB" id="9808930at2"/>
<reference evidence="6 7" key="1">
    <citation type="submission" date="2019-02" db="EMBL/GenBank/DDBJ databases">
        <title>Deep-cultivation of Planctomycetes and their phenomic and genomic characterization uncovers novel biology.</title>
        <authorList>
            <person name="Wiegand S."/>
            <person name="Jogler M."/>
            <person name="Boedeker C."/>
            <person name="Pinto D."/>
            <person name="Vollmers J."/>
            <person name="Rivas-Marin E."/>
            <person name="Kohn T."/>
            <person name="Peeters S.H."/>
            <person name="Heuer A."/>
            <person name="Rast P."/>
            <person name="Oberbeckmann S."/>
            <person name="Bunk B."/>
            <person name="Jeske O."/>
            <person name="Meyerdierks A."/>
            <person name="Storesund J.E."/>
            <person name="Kallscheuer N."/>
            <person name="Luecker S."/>
            <person name="Lage O.M."/>
            <person name="Pohl T."/>
            <person name="Merkel B.J."/>
            <person name="Hornburger P."/>
            <person name="Mueller R.-W."/>
            <person name="Bruemmer F."/>
            <person name="Labrenz M."/>
            <person name="Spormann A.M."/>
            <person name="Op Den Camp H."/>
            <person name="Overmann J."/>
            <person name="Amann R."/>
            <person name="Jetten M.S.M."/>
            <person name="Mascher T."/>
            <person name="Medema M.H."/>
            <person name="Devos D.P."/>
            <person name="Kaster A.-K."/>
            <person name="Ovreas L."/>
            <person name="Rohde M."/>
            <person name="Galperin M.Y."/>
            <person name="Jogler C."/>
        </authorList>
    </citation>
    <scope>NUCLEOTIDE SEQUENCE [LARGE SCALE GENOMIC DNA]</scope>
    <source>
        <strain evidence="6 7">Poly41</strain>
    </source>
</reference>
<dbReference type="RefSeq" id="WP_146531119.1">
    <property type="nucleotide sequence ID" value="NZ_SJPV01000019.1"/>
</dbReference>
<evidence type="ECO:0000256" key="1">
    <source>
        <dbReference type="ARBA" id="ARBA00004141"/>
    </source>
</evidence>
<protein>
    <recommendedName>
        <fullName evidence="8">Chloroplast import component protein (Tic20)</fullName>
    </recommendedName>
</protein>
<organism evidence="6 7">
    <name type="scientific">Novipirellula artificiosorum</name>
    <dbReference type="NCBI Taxonomy" id="2528016"/>
    <lineage>
        <taxon>Bacteria</taxon>
        <taxon>Pseudomonadati</taxon>
        <taxon>Planctomycetota</taxon>
        <taxon>Planctomycetia</taxon>
        <taxon>Pirellulales</taxon>
        <taxon>Pirellulaceae</taxon>
        <taxon>Novipirellula</taxon>
    </lineage>
</organism>
<evidence type="ECO:0000313" key="7">
    <source>
        <dbReference type="Proteomes" id="UP000319143"/>
    </source>
</evidence>
<keyword evidence="3 5" id="KW-1133">Transmembrane helix</keyword>
<keyword evidence="4 5" id="KW-0472">Membrane</keyword>
<dbReference type="EMBL" id="SJPV01000019">
    <property type="protein sequence ID" value="TWU30956.1"/>
    <property type="molecule type" value="Genomic_DNA"/>
</dbReference>
<comment type="caution">
    <text evidence="6">The sequence shown here is derived from an EMBL/GenBank/DDBJ whole genome shotgun (WGS) entry which is preliminary data.</text>
</comment>
<dbReference type="InterPro" id="IPR019109">
    <property type="entry name" value="MamF_MmsF"/>
</dbReference>
<evidence type="ECO:0000256" key="5">
    <source>
        <dbReference type="SAM" id="Phobius"/>
    </source>
</evidence>
<evidence type="ECO:0008006" key="8">
    <source>
        <dbReference type="Google" id="ProtNLM"/>
    </source>
</evidence>
<evidence type="ECO:0000313" key="6">
    <source>
        <dbReference type="EMBL" id="TWU30956.1"/>
    </source>
</evidence>
<dbReference type="AlphaFoldDB" id="A0A5C6D6T4"/>
<proteinExistence type="predicted"/>
<evidence type="ECO:0000256" key="2">
    <source>
        <dbReference type="ARBA" id="ARBA00022692"/>
    </source>
</evidence>
<accession>A0A5C6D6T4</accession>
<sequence>MSNPFTPPESNQANDPASIDEFSTSQDDRNLALIAHLSGCAGIALGGLVGFVGPLVLYLMYKDKSPFVESQAKEALNFQITLLILSVICVVITVATCGTLFPIVFVPMVLQIVFGIVAALAVRDGKPYQYPYNLRLFQ</sequence>
<keyword evidence="7" id="KW-1185">Reference proteome</keyword>
<gene>
    <name evidence="6" type="ORF">Poly41_64250</name>
</gene>
<evidence type="ECO:0000256" key="3">
    <source>
        <dbReference type="ARBA" id="ARBA00022989"/>
    </source>
</evidence>
<keyword evidence="2 5" id="KW-0812">Transmembrane</keyword>
<dbReference type="Proteomes" id="UP000319143">
    <property type="component" value="Unassembled WGS sequence"/>
</dbReference>
<feature type="transmembrane region" description="Helical" evidence="5">
    <location>
        <begin position="75"/>
        <end position="94"/>
    </location>
</feature>
<feature type="transmembrane region" description="Helical" evidence="5">
    <location>
        <begin position="100"/>
        <end position="122"/>
    </location>
</feature>
<evidence type="ECO:0000256" key="4">
    <source>
        <dbReference type="ARBA" id="ARBA00023136"/>
    </source>
</evidence>